<dbReference type="Pfam" id="PF11492">
    <property type="entry name" value="Dicistro_VP4"/>
    <property type="match status" value="1"/>
</dbReference>
<dbReference type="EMBL" id="MG995729">
    <property type="protein sequence ID" value="AWK77893.1"/>
    <property type="molecule type" value="Genomic_RNA"/>
</dbReference>
<evidence type="ECO:0000259" key="5">
    <source>
        <dbReference type="Pfam" id="PF00073"/>
    </source>
</evidence>
<feature type="coiled-coil region" evidence="4">
    <location>
        <begin position="25"/>
        <end position="52"/>
    </location>
</feature>
<sequence>MSTLGRTGFTLLAKTQKTYTRRDVIVALEAALMELQTQIATLRRVCVRLSSEVQSAEVADATDNPETQILAEENLVFSDGSLSERVNLGTFSGGNYDQDADSAAHLGEYLRRPVKIYSSTWAQGGGMIATIQPWSLFVNNVAIKNKLQNYSRISFRLHLKFLINGSPFHYGSLRACYAPLGGARAQYAATSDLIPFSQQPGLYLEPQNMSSAEMVLPFIWQHNWLSIPNNTDFLRMGTLNMLEYAPLQSANGATSGVTVIIYAWAEDVKLMGPTSYAAVQSDEYEDHSGTISGPASAVANVAARLSDVPVIGPFALATEIGARAVASIARLFGYSNPPVIDDVMPFQGKSFHAFANAETRMPIDKLSLDPKNEVTVSSSVCGVAESDPLVFKHLLRESYMLGTQWTGAQASGTLIWSAMVTPHFHDGLAPRNVVPMTYFGANFRFWRGSIIYKFRIIKTKFHKGRILISYDPHGDITTNPNTETTTFSRIVDIETEDSFEIAVPYKATQPLNQIPLLETWPTTASSAVDPVYTLGPDFHNGCITIRVQTNLTGPTTSANVAILSYSVPGDDFTFAAPKQLNVAYTTRDPAGVVQSGEIADIAQKTPSFDKHVGLITTGEVIPSMRPLLHRTHYSLTQVLGAGTPGAVGNFTATNHFYRVPPGVGRTAFGPAGYNRANPGASSYSYNFTTNNPLDWTLECFVGYRGSVNLHANVRADGNNVKTIGSVALERRYLPVIISATENQNGALQTAAVFGTNATSNLVRGLIANYQSGGGMSLTAPITQNALSINLPQYWPLRFYQAFHTSRDQDARSGNSIYDHVTLKTSFANSIVGATATGTGTVEIFSSAGVDFAPVFFLCTPRLWLTALPAASDT</sequence>
<dbReference type="SUPFAM" id="SSF88633">
    <property type="entry name" value="Positive stranded ssRNA viruses"/>
    <property type="match status" value="2"/>
</dbReference>
<keyword evidence="3" id="KW-0946">Virion</keyword>
<dbReference type="InterPro" id="IPR033703">
    <property type="entry name" value="Rhv-like"/>
</dbReference>
<protein>
    <submittedName>
        <fullName evidence="8">Structural polyprotein</fullName>
    </submittedName>
</protein>
<keyword evidence="2" id="KW-0167">Capsid protein</keyword>
<dbReference type="Pfam" id="PF08762">
    <property type="entry name" value="CRPV_capsid"/>
    <property type="match status" value="1"/>
</dbReference>
<dbReference type="Gene3D" id="2.60.120.20">
    <property type="match status" value="3"/>
</dbReference>
<reference evidence="8" key="1">
    <citation type="journal article" date="2018" name="J. Gen. Virol.">
        <title>Metagenomic analysis of Varroa-free Australian honey bees (Apis mellifera) shows a diverse Picornavirales virome.</title>
        <authorList>
            <person name="Roberts J.M."/>
            <person name="Anderson D.L."/>
            <person name="Durr P.A."/>
        </authorList>
    </citation>
    <scope>NUCLEOTIDE SEQUENCE</scope>
    <source>
        <strain evidence="8">WA1-24</strain>
    </source>
</reference>
<dbReference type="GO" id="GO:0005198">
    <property type="term" value="F:structural molecule activity"/>
    <property type="evidence" value="ECO:0007669"/>
    <property type="project" value="InterPro"/>
</dbReference>
<dbReference type="Pfam" id="PF00073">
    <property type="entry name" value="Rhv"/>
    <property type="match status" value="1"/>
</dbReference>
<evidence type="ECO:0000259" key="7">
    <source>
        <dbReference type="Pfam" id="PF11492"/>
    </source>
</evidence>
<dbReference type="InterPro" id="IPR024343">
    <property type="entry name" value="VP4_dicistrovir"/>
</dbReference>
<name>A0A2U8JQC6_9VIRU</name>
<feature type="domain" description="Picornavirus capsid" evidence="5">
    <location>
        <begin position="117"/>
        <end position="226"/>
    </location>
</feature>
<accession>A0A2U8JQC6</accession>
<dbReference type="CDD" id="cd00205">
    <property type="entry name" value="rhv_like"/>
    <property type="match status" value="2"/>
</dbReference>
<comment type="subcellular location">
    <subcellularLocation>
        <location evidence="1">Virion</location>
    </subcellularLocation>
</comment>
<dbReference type="InterPro" id="IPR014872">
    <property type="entry name" value="Dicistrovirus_capsid-polyPr_C"/>
</dbReference>
<organism evidence="8">
    <name type="scientific">Perth bee virus 5</name>
    <dbReference type="NCBI Taxonomy" id="2201299"/>
    <lineage>
        <taxon>Viruses</taxon>
        <taxon>Riboviria</taxon>
        <taxon>Orthornavirae</taxon>
        <taxon>Pisuviricota</taxon>
        <taxon>Pisoniviricetes</taxon>
        <taxon>Picornavirales</taxon>
    </lineage>
</organism>
<evidence type="ECO:0000256" key="1">
    <source>
        <dbReference type="ARBA" id="ARBA00004328"/>
    </source>
</evidence>
<evidence type="ECO:0000256" key="3">
    <source>
        <dbReference type="ARBA" id="ARBA00022844"/>
    </source>
</evidence>
<evidence type="ECO:0000256" key="2">
    <source>
        <dbReference type="ARBA" id="ARBA00022561"/>
    </source>
</evidence>
<dbReference type="InterPro" id="IPR029053">
    <property type="entry name" value="Viral_coat"/>
</dbReference>
<keyword evidence="4" id="KW-0175">Coiled coil</keyword>
<reference evidence="8" key="2">
    <citation type="submission" date="2018-02" db="EMBL/GenBank/DDBJ databases">
        <authorList>
            <person name="Anderson D."/>
            <person name="Durr P."/>
        </authorList>
    </citation>
    <scope>NUCLEOTIDE SEQUENCE</scope>
    <source>
        <strain evidence="8">WA1-24</strain>
    </source>
</reference>
<evidence type="ECO:0000259" key="6">
    <source>
        <dbReference type="Pfam" id="PF08762"/>
    </source>
</evidence>
<feature type="domain" description="Capsid protein VP4 dicistrovirus" evidence="7">
    <location>
        <begin position="287"/>
        <end position="334"/>
    </location>
</feature>
<dbReference type="GO" id="GO:0019028">
    <property type="term" value="C:viral capsid"/>
    <property type="evidence" value="ECO:0007669"/>
    <property type="project" value="UniProtKB-KW"/>
</dbReference>
<proteinExistence type="predicted"/>
<evidence type="ECO:0000256" key="4">
    <source>
        <dbReference type="SAM" id="Coils"/>
    </source>
</evidence>
<evidence type="ECO:0000313" key="8">
    <source>
        <dbReference type="EMBL" id="AWK77893.1"/>
    </source>
</evidence>
<dbReference type="InterPro" id="IPR001676">
    <property type="entry name" value="Picornavirus_capsid"/>
</dbReference>
<feature type="domain" description="Dicistrovirus capsid-polyprotein C-terminal" evidence="6">
    <location>
        <begin position="391"/>
        <end position="575"/>
    </location>
</feature>